<dbReference type="GO" id="GO:0061630">
    <property type="term" value="F:ubiquitin protein ligase activity"/>
    <property type="evidence" value="ECO:0007669"/>
    <property type="project" value="UniProtKB-UniRule"/>
</dbReference>
<keyword evidence="15" id="KW-1185">Reference proteome</keyword>
<comment type="similarity">
    <text evidence="8 11">Belongs to the E3 ubiquitin-protein ligase UBR1-like family.</text>
</comment>
<evidence type="ECO:0000256" key="6">
    <source>
        <dbReference type="ARBA" id="ARBA00022786"/>
    </source>
</evidence>
<comment type="catalytic activity">
    <reaction evidence="1 11">
        <text>S-ubiquitinyl-[E2 ubiquitin-conjugating enzyme]-L-cysteine + [acceptor protein]-L-lysine = [E2 ubiquitin-conjugating enzyme]-L-cysteine + N(6)-ubiquitinyl-[acceptor protein]-L-lysine.</text>
        <dbReference type="EC" id="2.3.2.27"/>
    </reaction>
</comment>
<evidence type="ECO:0000256" key="10">
    <source>
        <dbReference type="PROSITE-ProRule" id="PRU00508"/>
    </source>
</evidence>
<dbReference type="VEuPathDB" id="FungiDB:AeMF1_015549"/>
<evidence type="ECO:0000259" key="12">
    <source>
        <dbReference type="PROSITE" id="PS50089"/>
    </source>
</evidence>
<proteinExistence type="inferred from homology"/>
<dbReference type="PROSITE" id="PS51157">
    <property type="entry name" value="ZF_UBR"/>
    <property type="match status" value="1"/>
</dbReference>
<dbReference type="FunFam" id="2.10.110.30:FF:000002">
    <property type="entry name" value="Putative e3 ubiquitin-protein ligase ubr3"/>
    <property type="match status" value="1"/>
</dbReference>
<keyword evidence="5 9" id="KW-0863">Zinc-finger</keyword>
<evidence type="ECO:0000256" key="5">
    <source>
        <dbReference type="ARBA" id="ARBA00022771"/>
    </source>
</evidence>
<keyword evidence="3 11" id="KW-0808">Transferase</keyword>
<evidence type="ECO:0000256" key="9">
    <source>
        <dbReference type="PROSITE-ProRule" id="PRU00175"/>
    </source>
</evidence>
<dbReference type="SMART" id="SM00396">
    <property type="entry name" value="ZnF_UBR1"/>
    <property type="match status" value="1"/>
</dbReference>
<dbReference type="GO" id="GO:0016567">
    <property type="term" value="P:protein ubiquitination"/>
    <property type="evidence" value="ECO:0007669"/>
    <property type="project" value="UniProtKB-UniRule"/>
</dbReference>
<evidence type="ECO:0000259" key="13">
    <source>
        <dbReference type="PROSITE" id="PS51157"/>
    </source>
</evidence>
<reference evidence="14 15" key="1">
    <citation type="submission" date="2019-07" db="EMBL/GenBank/DDBJ databases">
        <title>Genomics analysis of Aphanomyces spp. identifies a new class of oomycete effector associated with host adaptation.</title>
        <authorList>
            <person name="Gaulin E."/>
        </authorList>
    </citation>
    <scope>NUCLEOTIDE SEQUENCE [LARGE SCALE GENOMIC DNA]</scope>
    <source>
        <strain evidence="14 15">ATCC 201684</strain>
    </source>
</reference>
<gene>
    <name evidence="14" type="ORF">Ae201684_006689</name>
</gene>
<feature type="zinc finger region" description="UBR-type" evidence="10">
    <location>
        <begin position="89"/>
        <end position="160"/>
    </location>
</feature>
<dbReference type="Gene3D" id="2.10.110.30">
    <property type="match status" value="1"/>
</dbReference>
<dbReference type="EMBL" id="VJMJ01000084">
    <property type="protein sequence ID" value="KAF0737533.1"/>
    <property type="molecule type" value="Genomic_DNA"/>
</dbReference>
<dbReference type="PANTHER" id="PTHR21497">
    <property type="entry name" value="UBIQUITIN LIGASE E3 ALPHA-RELATED"/>
    <property type="match status" value="1"/>
</dbReference>
<accession>A0A6G0XBY9</accession>
<dbReference type="InterPro" id="IPR001841">
    <property type="entry name" value="Znf_RING"/>
</dbReference>
<keyword evidence="7 11" id="KW-0862">Zinc</keyword>
<dbReference type="CDD" id="cd19673">
    <property type="entry name" value="UBR-box_UBR3"/>
    <property type="match status" value="1"/>
</dbReference>
<feature type="domain" description="RING-type" evidence="12">
    <location>
        <begin position="1075"/>
        <end position="1155"/>
    </location>
</feature>
<evidence type="ECO:0000256" key="7">
    <source>
        <dbReference type="ARBA" id="ARBA00022833"/>
    </source>
</evidence>
<dbReference type="Pfam" id="PF02207">
    <property type="entry name" value="zf-UBR"/>
    <property type="match status" value="1"/>
</dbReference>
<dbReference type="GO" id="GO:0008270">
    <property type="term" value="F:zinc ion binding"/>
    <property type="evidence" value="ECO:0007669"/>
    <property type="project" value="UniProtKB-UniRule"/>
</dbReference>
<comment type="function">
    <text evidence="11">Ubiquitin ligase protein which is a component of the N-end rule pathway. Recognizes and binds to proteins bearing specific N-terminal residues that are destabilizing according to the N-end rule, leading to their ubiquitination and subsequent degradation.</text>
</comment>
<protein>
    <recommendedName>
        <fullName evidence="11">E3 ubiquitin-protein ligase</fullName>
        <ecNumber evidence="11">2.3.2.27</ecNumber>
    </recommendedName>
</protein>
<evidence type="ECO:0000256" key="8">
    <source>
        <dbReference type="ARBA" id="ARBA00046341"/>
    </source>
</evidence>
<dbReference type="InterPro" id="IPR039164">
    <property type="entry name" value="UBR1-like"/>
</dbReference>
<evidence type="ECO:0000313" key="15">
    <source>
        <dbReference type="Proteomes" id="UP000481153"/>
    </source>
</evidence>
<evidence type="ECO:0000256" key="11">
    <source>
        <dbReference type="RuleBase" id="RU366018"/>
    </source>
</evidence>
<sequence length="1492" mass="166920">MDIALPSLDGLETNQTTPRNVYRSLKYAVLDPLHRSALSAHLAANLLKMSDSGAHNLFKVLDYILTQRTMSLDAFLASRTQLYGSSNRTKCEEVWNGDHIAYRCRTCGLSDSSCMCVGCFDPAQHENHDYRIYRCSYGGCCDCGDDLAWKPSGFCSKHSTAASGASSLLPLPSDEAASVEVVVDTLLQCITGIIRRVYDEFTKPATIDFTHVIDKQRWKSSIPRSLSALSMASQTLVARLSLCLLQLQSLATSCLQYRAAICRQFLNPVSGVAVVAPRGADVLEFWLTFGVLLPTDSVDAIGVFFLKLLMDKDFKALFTVRFLDAYAFYIQLFKQADNSDGSHTRKHISRYIDRLFCQLFHSTAQLREMDTSAVLKTHAPLHGLPLTSNARLTLSEALTCYLVKQLGFVLATSASRSPTLRTNHPWIKTRVYARFCSELRCLLVHSDFSIQVIDTSWASAELDQESIYAELLRVLCSMQLMDMQVKQVGRHVEFGSDAWQAAFVLDYEIMLVWQHILNGFKQALTTAHDSKSLAQRWLDPISKQLEAWWQHVRLDPSPDTNVQRQVTYFARKDLVDRSASSMHLPLHHFWASMLDEAHRTESNEWLWTLVQSYDRSFWLRCTVHPILVQDFVRSIKCQEWIRNGQSMWHQVIHYHSRHWRYHGLHNDLFLMQLAAAALPPSVWMSVFLSQWLHHSQWENLNMIDEGLKAILQVVLDPTKIAALPPWELLMRNAIHCLSIGPLTRSEVAAKCDLRLVELVKSATGDDEEEIFSRLLNQVGVVASGVAADTSPFMVLRGADGNSGSAGTTTYILKPEAWSQVCPLFECFTAIDVQKCEQNALDHDKTIQLLPVLQYVRPAVQVSGSIHGLMVTHILACRNVLALVFWILHEHNEADGLVHTALYYLYISTSLLPSTQVMPPPFITPHDRLNAIAAAFGGTTWWDHLTVDVKIMTPPTSILALVRALVPRYPLAAKICDAIQATTATVDTKLPQPMPTNSCSKPPAPATLSAKERQAKILARLKAQQEAFLIAQLHKVPNALPLLDTTPSTIKDKEDVDDIEPLGSPPRLQDEEETMCSLCHEAKTNALHFMGFLTPTKIATKTQPAFSTKVECHIRICGHSVHQSCMEAYLVALRATHNEERLLSREHDEFLCPVCRRLCNTLVPLTLSTPNHGFADDSLDPNVVALATKVHQIVGDPSPPSRHTLVNLFAHCLYVATLSLQAIDIGEEHEIAERLDPTARRTLELLFTLLQPCTALQSSNLATKLIYAVLNPADENRGAETSRLLTKDSSTDEDGAQYALAQRQLHVLRFVVQSKEAITARLRDAFNVIEASNKFSLDSPVFQLIQLPKLYVDIYLKYCQRTATCEVCHQAPTHPALCLLCGTLVCCYAPCCSGGDGVGECTNHVRKCGVGFGVFLLLRACTVLLLLGHGRCCIWGSLYLDRNGEDDAYFRRGKPLYLNHERLATLTRLVVLHGFTESTALLNNTTRRDGTRY</sequence>
<dbReference type="GO" id="GO:0005737">
    <property type="term" value="C:cytoplasm"/>
    <property type="evidence" value="ECO:0007669"/>
    <property type="project" value="TreeGrafter"/>
</dbReference>
<dbReference type="InterPro" id="IPR044046">
    <property type="entry name" value="E3_ligase_UBR-like_C"/>
</dbReference>
<keyword evidence="6 11" id="KW-0833">Ubl conjugation pathway</keyword>
<dbReference type="UniPathway" id="UPA00143"/>
<dbReference type="PANTHER" id="PTHR21497:SF24">
    <property type="entry name" value="E3 UBIQUITIN-PROTEIN LIGASE UBR1"/>
    <property type="match status" value="1"/>
</dbReference>
<evidence type="ECO:0000256" key="2">
    <source>
        <dbReference type="ARBA" id="ARBA00004906"/>
    </source>
</evidence>
<dbReference type="Pfam" id="PF18995">
    <property type="entry name" value="PRT6_C"/>
    <property type="match status" value="1"/>
</dbReference>
<name>A0A6G0XBY9_9STRA</name>
<evidence type="ECO:0000256" key="3">
    <source>
        <dbReference type="ARBA" id="ARBA00022679"/>
    </source>
</evidence>
<comment type="pathway">
    <text evidence="2 11">Protein modification; protein ubiquitination.</text>
</comment>
<evidence type="ECO:0000256" key="1">
    <source>
        <dbReference type="ARBA" id="ARBA00000900"/>
    </source>
</evidence>
<evidence type="ECO:0000313" key="14">
    <source>
        <dbReference type="EMBL" id="KAF0737533.1"/>
    </source>
</evidence>
<dbReference type="PROSITE" id="PS50089">
    <property type="entry name" value="ZF_RING_2"/>
    <property type="match status" value="1"/>
</dbReference>
<dbReference type="GO" id="GO:0071596">
    <property type="term" value="P:ubiquitin-dependent protein catabolic process via the N-end rule pathway"/>
    <property type="evidence" value="ECO:0007669"/>
    <property type="project" value="UniProtKB-UniRule"/>
</dbReference>
<dbReference type="Proteomes" id="UP000481153">
    <property type="component" value="Unassembled WGS sequence"/>
</dbReference>
<dbReference type="InterPro" id="IPR003126">
    <property type="entry name" value="Znf_UBR"/>
</dbReference>
<organism evidence="14 15">
    <name type="scientific">Aphanomyces euteiches</name>
    <dbReference type="NCBI Taxonomy" id="100861"/>
    <lineage>
        <taxon>Eukaryota</taxon>
        <taxon>Sar</taxon>
        <taxon>Stramenopiles</taxon>
        <taxon>Oomycota</taxon>
        <taxon>Saprolegniomycetes</taxon>
        <taxon>Saprolegniales</taxon>
        <taxon>Verrucalvaceae</taxon>
        <taxon>Aphanomyces</taxon>
    </lineage>
</organism>
<evidence type="ECO:0000256" key="4">
    <source>
        <dbReference type="ARBA" id="ARBA00022723"/>
    </source>
</evidence>
<dbReference type="GO" id="GO:0000151">
    <property type="term" value="C:ubiquitin ligase complex"/>
    <property type="evidence" value="ECO:0007669"/>
    <property type="project" value="TreeGrafter"/>
</dbReference>
<comment type="caution">
    <text evidence="14">The sequence shown here is derived from an EMBL/GenBank/DDBJ whole genome shotgun (WGS) entry which is preliminary data.</text>
</comment>
<feature type="domain" description="UBR-type" evidence="13">
    <location>
        <begin position="89"/>
        <end position="160"/>
    </location>
</feature>
<dbReference type="EC" id="2.3.2.27" evidence="11"/>
<keyword evidence="4 11" id="KW-0479">Metal-binding</keyword>